<keyword evidence="2" id="KW-1185">Reference proteome</keyword>
<dbReference type="EMBL" id="VTUZ01000050">
    <property type="protein sequence ID" value="KAA0999160.1"/>
    <property type="molecule type" value="Genomic_DNA"/>
</dbReference>
<reference evidence="1 2" key="1">
    <citation type="submission" date="2019-08" db="EMBL/GenBank/DDBJ databases">
        <title>Paraburkholderia sp. DCY113.</title>
        <authorList>
            <person name="Kang J."/>
        </authorList>
    </citation>
    <scope>NUCLEOTIDE SEQUENCE [LARGE SCALE GENOMIC DNA]</scope>
    <source>
        <strain evidence="1 2">DCY113</strain>
    </source>
</reference>
<dbReference type="AlphaFoldDB" id="A0A5B0GAS7"/>
<gene>
    <name evidence="1" type="ORF">FVF58_42245</name>
</gene>
<protein>
    <submittedName>
        <fullName evidence="1">Uncharacterized protein</fullName>
    </submittedName>
</protein>
<proteinExistence type="predicted"/>
<sequence length="74" mass="8088">MSEFAIQEFRGRRIGPSDNDCNEARALYNGIAQVNPVVGAVHIDGAEPGDRQSHTAIASVKADTRRHWRTPMAA</sequence>
<accession>A0A5B0GAS7</accession>
<evidence type="ECO:0000313" key="2">
    <source>
        <dbReference type="Proteomes" id="UP000325273"/>
    </source>
</evidence>
<comment type="caution">
    <text evidence="1">The sequence shown here is derived from an EMBL/GenBank/DDBJ whole genome shotgun (WGS) entry which is preliminary data.</text>
</comment>
<name>A0A5B0GAS7_9BURK</name>
<dbReference type="RefSeq" id="WP_149675574.1">
    <property type="nucleotide sequence ID" value="NZ_VTUZ01000050.1"/>
</dbReference>
<dbReference type="Proteomes" id="UP000325273">
    <property type="component" value="Unassembled WGS sequence"/>
</dbReference>
<organism evidence="1 2">
    <name type="scientific">Paraburkholderia panacisoli</name>
    <dbReference type="NCBI Taxonomy" id="2603818"/>
    <lineage>
        <taxon>Bacteria</taxon>
        <taxon>Pseudomonadati</taxon>
        <taxon>Pseudomonadota</taxon>
        <taxon>Betaproteobacteria</taxon>
        <taxon>Burkholderiales</taxon>
        <taxon>Burkholderiaceae</taxon>
        <taxon>Paraburkholderia</taxon>
    </lineage>
</organism>
<evidence type="ECO:0000313" key="1">
    <source>
        <dbReference type="EMBL" id="KAA0999160.1"/>
    </source>
</evidence>